<reference evidence="3" key="2">
    <citation type="submission" date="2020-09" db="EMBL/GenBank/DDBJ databases">
        <authorList>
            <person name="Sun Q."/>
            <person name="Zhou Y."/>
        </authorList>
    </citation>
    <scope>NUCLEOTIDE SEQUENCE</scope>
    <source>
        <strain evidence="3">CGMCC 1.15425</strain>
    </source>
</reference>
<comment type="caution">
    <text evidence="3">The sequence shown here is derived from an EMBL/GenBank/DDBJ whole genome shotgun (WGS) entry which is preliminary data.</text>
</comment>
<feature type="region of interest" description="Disordered" evidence="1">
    <location>
        <begin position="267"/>
        <end position="287"/>
    </location>
</feature>
<organism evidence="3 4">
    <name type="scientific">Pseudohongiella nitratireducens</name>
    <dbReference type="NCBI Taxonomy" id="1768907"/>
    <lineage>
        <taxon>Bacteria</taxon>
        <taxon>Pseudomonadati</taxon>
        <taxon>Pseudomonadota</taxon>
        <taxon>Gammaproteobacteria</taxon>
        <taxon>Pseudomonadales</taxon>
        <taxon>Pseudohongiellaceae</taxon>
        <taxon>Pseudohongiella</taxon>
    </lineage>
</organism>
<evidence type="ECO:0000313" key="3">
    <source>
        <dbReference type="EMBL" id="GFZ77468.1"/>
    </source>
</evidence>
<dbReference type="RefSeq" id="WP_068811754.1">
    <property type="nucleotide sequence ID" value="NZ_BMIY01000008.1"/>
</dbReference>
<name>A0A916QJN7_9GAMM</name>
<keyword evidence="2" id="KW-0732">Signal</keyword>
<dbReference type="OrthoDB" id="7094342at2"/>
<dbReference type="EMBL" id="BMIY01000008">
    <property type="protein sequence ID" value="GFZ77468.1"/>
    <property type="molecule type" value="Genomic_DNA"/>
</dbReference>
<proteinExistence type="predicted"/>
<protein>
    <submittedName>
        <fullName evidence="3">Uncharacterized protein</fullName>
    </submittedName>
</protein>
<feature type="signal peptide" evidence="2">
    <location>
        <begin position="1"/>
        <end position="30"/>
    </location>
</feature>
<feature type="compositionally biased region" description="Acidic residues" evidence="1">
    <location>
        <begin position="270"/>
        <end position="287"/>
    </location>
</feature>
<feature type="chain" id="PRO_5036733279" evidence="2">
    <location>
        <begin position="31"/>
        <end position="858"/>
    </location>
</feature>
<reference evidence="3" key="1">
    <citation type="journal article" date="2014" name="Int. J. Syst. Evol. Microbiol.">
        <title>Complete genome sequence of Corynebacterium casei LMG S-19264T (=DSM 44701T), isolated from a smear-ripened cheese.</title>
        <authorList>
            <consortium name="US DOE Joint Genome Institute (JGI-PGF)"/>
            <person name="Walter F."/>
            <person name="Albersmeier A."/>
            <person name="Kalinowski J."/>
            <person name="Ruckert C."/>
        </authorList>
    </citation>
    <scope>NUCLEOTIDE SEQUENCE</scope>
    <source>
        <strain evidence="3">CGMCC 1.15425</strain>
    </source>
</reference>
<dbReference type="AlphaFoldDB" id="A0A916QJN7"/>
<sequence length="858" mass="88934">MNHVRRFRKSRLSQFIAAGVLATAGTSALAADFALQTNQITWTLGAVTNTTTATVANTGEAETISLLRGNDASALPNVSFTLQDLGNTSQTYDLRLFMQVKSTSGSNEVEMRLGVVRVTTNAGEVTSVSMVSNNADPDYETIDVYAKKESGGSTINLNASFTTVANLISNNGDEVTINVNNVVSALSNDNSLFDDIIERFASVGSFDYAIGIEDINGDGAKIGTQADGAFTVSPFAAPAIDLAGGALAAEFGTATYIGGTLNIVNTLPDDGGDGGDGEPGEDDPVDVVDDEDIEELDGEAEDLAGEVEGEIASGGVSAETVTRTETAAGNAVTQTNTLIESSNNGTAVTTSNLLTVVTTASKVGATSSTVANFTSGDTTNLVTQSANILNNSAQALRIVASRSNNQDSPLSTQEETQVNTALDNLTTTGVQLSQKATTTAQLQSLSNSMISLVSSAKSMKVPITEGTMGKLVSNSKLLIRNIVRLENGSSDVPSEAEVVQQLQSNAALRARVIAQAFPLPPSSYESSSETNGKVTGNAQSKGVNINASSRAKLVAGINNRANVNNTNVNGQALPEQANSIVQQILAAILGGSDSLTVPVLSDGRIGGINAAEGDTTAEISFDADLQRYTVRFGSEVYVAQALSAKAIPEGLTAGLSMLADGRIVLIGEGGVAIEMAPAPLDIYYFTAAVDNQNFTPDFRDNGGFTLALSGSESFSGTFAYDNLGAANVTESCGEVSFTAPTIAPNAPAYGFVMNCSDSGVSQNIVPFPAQDNFFSALAGLDIDVSTDRNTGIVTVEGFGMFKPSFFVSNNRTDAEASYYTTNSGDLGIAFQGMDVNADGVLDVKVITESNVQILYGVQ</sequence>
<evidence type="ECO:0000256" key="2">
    <source>
        <dbReference type="SAM" id="SignalP"/>
    </source>
</evidence>
<dbReference type="Proteomes" id="UP000627715">
    <property type="component" value="Unassembled WGS sequence"/>
</dbReference>
<feature type="region of interest" description="Disordered" evidence="1">
    <location>
        <begin position="521"/>
        <end position="540"/>
    </location>
</feature>
<feature type="compositionally biased region" description="Polar residues" evidence="1">
    <location>
        <begin position="530"/>
        <end position="540"/>
    </location>
</feature>
<accession>A0A916QJN7</accession>
<keyword evidence="4" id="KW-1185">Reference proteome</keyword>
<gene>
    <name evidence="3" type="ORF">GCM10011403_20650</name>
</gene>
<evidence type="ECO:0000256" key="1">
    <source>
        <dbReference type="SAM" id="MobiDB-lite"/>
    </source>
</evidence>
<evidence type="ECO:0000313" key="4">
    <source>
        <dbReference type="Proteomes" id="UP000627715"/>
    </source>
</evidence>